<proteinExistence type="predicted"/>
<name>A0ABW3QH16_9BACT</name>
<feature type="region of interest" description="Disordered" evidence="1">
    <location>
        <begin position="1"/>
        <end position="30"/>
    </location>
</feature>
<dbReference type="RefSeq" id="WP_379885886.1">
    <property type="nucleotide sequence ID" value="NZ_JBHTLP010000045.1"/>
</dbReference>
<evidence type="ECO:0008006" key="4">
    <source>
        <dbReference type="Google" id="ProtNLM"/>
    </source>
</evidence>
<dbReference type="EMBL" id="JBHTLP010000045">
    <property type="protein sequence ID" value="MFD1145496.1"/>
    <property type="molecule type" value="Genomic_DNA"/>
</dbReference>
<comment type="caution">
    <text evidence="2">The sequence shown here is derived from an EMBL/GenBank/DDBJ whole genome shotgun (WGS) entry which is preliminary data.</text>
</comment>
<accession>A0ABW3QH16</accession>
<organism evidence="2 3">
    <name type="scientific">Larkinella insperata</name>
    <dbReference type="NCBI Taxonomy" id="332158"/>
    <lineage>
        <taxon>Bacteria</taxon>
        <taxon>Pseudomonadati</taxon>
        <taxon>Bacteroidota</taxon>
        <taxon>Cytophagia</taxon>
        <taxon>Cytophagales</taxon>
        <taxon>Spirosomataceae</taxon>
        <taxon>Larkinella</taxon>
    </lineage>
</organism>
<gene>
    <name evidence="2" type="ORF">ACFQ4C_30500</name>
</gene>
<evidence type="ECO:0000313" key="2">
    <source>
        <dbReference type="EMBL" id="MFD1145496.1"/>
    </source>
</evidence>
<keyword evidence="3" id="KW-1185">Reference proteome</keyword>
<protein>
    <recommendedName>
        <fullName evidence="4">SpoVT-AbrB domain-containing protein</fullName>
    </recommendedName>
</protein>
<sequence>MKSKSDKIRFFSPQDNQQQAAAKATPKETSFTTTITKTGRLTFPQKLMEGLGIDPAKPYFKVGTVNRRKGVKALYLFPTEQGDSEAFELAKTGRGYSLPLKGILPKIGLDYETQEYTFTIQPYEFGDGVAGFELVSEQATPRSGAGNETEQ</sequence>
<evidence type="ECO:0000313" key="3">
    <source>
        <dbReference type="Proteomes" id="UP001597116"/>
    </source>
</evidence>
<reference evidence="3" key="1">
    <citation type="journal article" date="2019" name="Int. J. Syst. Evol. Microbiol.">
        <title>The Global Catalogue of Microorganisms (GCM) 10K type strain sequencing project: providing services to taxonomists for standard genome sequencing and annotation.</title>
        <authorList>
            <consortium name="The Broad Institute Genomics Platform"/>
            <consortium name="The Broad Institute Genome Sequencing Center for Infectious Disease"/>
            <person name="Wu L."/>
            <person name="Ma J."/>
        </authorList>
    </citation>
    <scope>NUCLEOTIDE SEQUENCE [LARGE SCALE GENOMIC DNA]</scope>
    <source>
        <strain evidence="3">CCUG 55608</strain>
    </source>
</reference>
<evidence type="ECO:0000256" key="1">
    <source>
        <dbReference type="SAM" id="MobiDB-lite"/>
    </source>
</evidence>
<dbReference type="Proteomes" id="UP001597116">
    <property type="component" value="Unassembled WGS sequence"/>
</dbReference>